<evidence type="ECO:0008006" key="4">
    <source>
        <dbReference type="Google" id="ProtNLM"/>
    </source>
</evidence>
<dbReference type="Proteomes" id="UP000006365">
    <property type="component" value="Chromosome"/>
</dbReference>
<feature type="transmembrane region" description="Helical" evidence="1">
    <location>
        <begin position="39"/>
        <end position="59"/>
    </location>
</feature>
<evidence type="ECO:0000256" key="1">
    <source>
        <dbReference type="SAM" id="Phobius"/>
    </source>
</evidence>
<dbReference type="AlphaFoldDB" id="A0A7U3YK46"/>
<proteinExistence type="predicted"/>
<protein>
    <recommendedName>
        <fullName evidence="4">Cell division protein FtsL</fullName>
    </recommendedName>
</protein>
<sequence length="120" mass="13698">MTPNVSVRTYRPRQQAALREDRQVKSRWSVPLSGGVRKYLAIMVIAGLVAGLVITQFFYGQMMDMRVQAEQLRSVNTKIYNENVRLLAFRAQLASKKQIVALAGTKLNLFEPEKGQVRRM</sequence>
<dbReference type="RefSeq" id="WP_015723409.1">
    <property type="nucleotide sequence ID" value="NC_014972.1"/>
</dbReference>
<organism evidence="2 3">
    <name type="scientific">Desulfobulbus propionicus (strain ATCC 33891 / DSM 2032 / VKM B-1956 / 1pr3)</name>
    <dbReference type="NCBI Taxonomy" id="577650"/>
    <lineage>
        <taxon>Bacteria</taxon>
        <taxon>Pseudomonadati</taxon>
        <taxon>Thermodesulfobacteriota</taxon>
        <taxon>Desulfobulbia</taxon>
        <taxon>Desulfobulbales</taxon>
        <taxon>Desulfobulbaceae</taxon>
        <taxon>Desulfobulbus</taxon>
    </lineage>
</organism>
<evidence type="ECO:0000313" key="2">
    <source>
        <dbReference type="EMBL" id="ADW16864.1"/>
    </source>
</evidence>
<accession>A0A7U3YK46</accession>
<name>A0A7U3YK46_DESPD</name>
<keyword evidence="3" id="KW-1185">Reference proteome</keyword>
<dbReference type="KEGG" id="dpr:Despr_0688"/>
<keyword evidence="1" id="KW-0472">Membrane</keyword>
<gene>
    <name evidence="2" type="ordered locus">Despr_0688</name>
</gene>
<reference evidence="2 3" key="1">
    <citation type="journal article" date="2011" name="Stand. Genomic Sci.">
        <title>Complete genome sequence of Desulfobulbus propionicus type strain (1pr3).</title>
        <authorList>
            <person name="Pagani I."/>
            <person name="Lapidus A."/>
            <person name="Nolan M."/>
            <person name="Lucas S."/>
            <person name="Hammon N."/>
            <person name="Deshpande S."/>
            <person name="Cheng J.F."/>
            <person name="Chertkov O."/>
            <person name="Davenport K."/>
            <person name="Tapia R."/>
            <person name="Han C."/>
            <person name="Goodwin L."/>
            <person name="Pitluck S."/>
            <person name="Liolios K."/>
            <person name="Mavromatis K."/>
            <person name="Ivanova N."/>
            <person name="Mikhailova N."/>
            <person name="Pati A."/>
            <person name="Chen A."/>
            <person name="Palaniappan K."/>
            <person name="Land M."/>
            <person name="Hauser L."/>
            <person name="Chang Y.J."/>
            <person name="Jeffries C.D."/>
            <person name="Detter J.C."/>
            <person name="Brambilla E."/>
            <person name="Kannan K.P."/>
            <person name="Djao O.D."/>
            <person name="Rohde M."/>
            <person name="Pukall R."/>
            <person name="Spring S."/>
            <person name="Goker M."/>
            <person name="Sikorski J."/>
            <person name="Woyke T."/>
            <person name="Bristow J."/>
            <person name="Eisen J.A."/>
            <person name="Markowitz V."/>
            <person name="Hugenholtz P."/>
            <person name="Kyrpides N.C."/>
            <person name="Klenk H.P."/>
        </authorList>
    </citation>
    <scope>NUCLEOTIDE SEQUENCE [LARGE SCALE GENOMIC DNA]</scope>
    <source>
        <strain evidence="3">ATCC 33891 / DSM 2032 / 1pr3</strain>
    </source>
</reference>
<keyword evidence="1" id="KW-1133">Transmembrane helix</keyword>
<evidence type="ECO:0000313" key="3">
    <source>
        <dbReference type="Proteomes" id="UP000006365"/>
    </source>
</evidence>
<keyword evidence="1" id="KW-0812">Transmembrane</keyword>
<dbReference type="EMBL" id="CP002364">
    <property type="protein sequence ID" value="ADW16864.1"/>
    <property type="molecule type" value="Genomic_DNA"/>
</dbReference>